<evidence type="ECO:0000313" key="2">
    <source>
        <dbReference type="Proteomes" id="UP000254937"/>
    </source>
</evidence>
<sequence>MSSYHYVRIPHCALCGQRFDKISSFCSVIIRDSPDRDILVTRSLTFHGDTHTIYLEDLGVHIHDYRRKKARHAPSVHSLCMTAGMDLPSPHIIHNLGLAMVPLIMTGLPQEIYRISALSEAVDSLLRDSHDMEVESMLSKLLRRFRDLPLELTMIIWDFLASGPVRCLLALNSSKNIWSDAPLSAGSATISLSGEIVVYFTHLTKENYVCGIRQGHILYGHGSSSFTKIQIPTSNAMFVFSQGIYGLQKLEFLTETGTSPTSETDPDGRRFISVIPYQRELPVRVDIEWDVLKISLISPHNKSVFGHDFIWVPPVPCSHLRWLSPKRFYDWPRHFDFAIQPQRFMTYVPLKRDKRLYGITAFCSSEGFVGLGTHFCSYSYPDFRKQDASVYWYGKQQGYPIHIQLDYSDNISSVHVYWHQSDALSGSYLAVKTIRNRIFVLGPQFPPSKTAMKNIFDSDDGEILGLYYDASPGITKFTSLGTDYSFVTMTAGDAS</sequence>
<protein>
    <submittedName>
        <fullName evidence="1">Uncharacterized protein</fullName>
    </submittedName>
</protein>
<dbReference type="EMBL" id="KZ851853">
    <property type="protein sequence ID" value="RDK42407.1"/>
    <property type="molecule type" value="Genomic_DNA"/>
</dbReference>
<dbReference type="Proteomes" id="UP000254937">
    <property type="component" value="Unassembled WGS sequence"/>
</dbReference>
<proteinExistence type="predicted"/>
<organism evidence="1 2">
    <name type="scientific">Aspergillus phoenicis ATCC 13157</name>
    <dbReference type="NCBI Taxonomy" id="1353007"/>
    <lineage>
        <taxon>Eukaryota</taxon>
        <taxon>Fungi</taxon>
        <taxon>Dikarya</taxon>
        <taxon>Ascomycota</taxon>
        <taxon>Pezizomycotina</taxon>
        <taxon>Eurotiomycetes</taxon>
        <taxon>Eurotiomycetidae</taxon>
        <taxon>Eurotiales</taxon>
        <taxon>Aspergillaceae</taxon>
        <taxon>Aspergillus</taxon>
    </lineage>
</organism>
<gene>
    <name evidence="1" type="ORF">M752DRAFT_300621</name>
</gene>
<evidence type="ECO:0000313" key="1">
    <source>
        <dbReference type="EMBL" id="RDK42407.1"/>
    </source>
</evidence>
<keyword evidence="2" id="KW-1185">Reference proteome</keyword>
<accession>A0A370PJM9</accession>
<name>A0A370PJM9_ASPPH</name>
<dbReference type="AlphaFoldDB" id="A0A370PJM9"/>
<reference evidence="1 2" key="1">
    <citation type="submission" date="2018-07" db="EMBL/GenBank/DDBJ databases">
        <title>Section-level genome sequencing of Aspergillus section Nigri to investigate inter- and intra-species variation.</title>
        <authorList>
            <consortium name="DOE Joint Genome Institute"/>
            <person name="Vesth T.C."/>
            <person name="Nybo J.L."/>
            <person name="Theobald S."/>
            <person name="Frisvad J.C."/>
            <person name="Larsen T.O."/>
            <person name="Nielsen K.F."/>
            <person name="Hoof J.B."/>
            <person name="Brandl J."/>
            <person name="Salamov A."/>
            <person name="Riley R."/>
            <person name="Gladden J.M."/>
            <person name="Phatale P."/>
            <person name="Nielsen M.T."/>
            <person name="Lyhne E.K."/>
            <person name="Kogle M.E."/>
            <person name="Strasser K."/>
            <person name="McDonnell E."/>
            <person name="Barry K."/>
            <person name="Clum A."/>
            <person name="Chen C."/>
            <person name="Nolan M."/>
            <person name="Sandor L."/>
            <person name="Kuo A."/>
            <person name="Lipzen A."/>
            <person name="Hainaut M."/>
            <person name="Drula E."/>
            <person name="Tsang A."/>
            <person name="Magnuson J.K."/>
            <person name="Henrissat B."/>
            <person name="Wiebenga A."/>
            <person name="Simmons B.A."/>
            <person name="Makela M.R."/>
            <person name="De vries R.P."/>
            <person name="Grigoriev I.V."/>
            <person name="Mortensen U.H."/>
            <person name="Baker S.E."/>
            <person name="Andersen M.R."/>
        </authorList>
    </citation>
    <scope>NUCLEOTIDE SEQUENCE [LARGE SCALE GENOMIC DNA]</scope>
    <source>
        <strain evidence="1 2">ATCC 13157</strain>
    </source>
</reference>